<comment type="caution">
    <text evidence="1">The sequence shown here is derived from an EMBL/GenBank/DDBJ whole genome shotgun (WGS) entry which is preliminary data.</text>
</comment>
<keyword evidence="2" id="KW-1185">Reference proteome</keyword>
<reference evidence="1" key="1">
    <citation type="submission" date="2023-04" db="EMBL/GenBank/DDBJ databases">
        <title>A chromosome-level genome assembly of the parasitoid wasp Eretmocerus hayati.</title>
        <authorList>
            <person name="Zhong Y."/>
            <person name="Liu S."/>
            <person name="Liu Y."/>
        </authorList>
    </citation>
    <scope>NUCLEOTIDE SEQUENCE</scope>
    <source>
        <strain evidence="1">ZJU_SS_LIU_2023</strain>
    </source>
</reference>
<accession>A0ACC2NMT1</accession>
<proteinExistence type="predicted"/>
<sequence length="146" mass="16317">MSELDISPTEIAIDDDHCEKCSKNRTDKRCRRGTWDGQRRRYTPTTLRKLSSNRKYQQQFRVPASLKCRFSSSPAFDPSQSHGSGCSVPHLRCKSDQPGLLPASPFRATENLDSSILGSPDVPIDSIVDESEVLPPLDNHFDTPVS</sequence>
<protein>
    <submittedName>
        <fullName evidence="1">Uncharacterized protein</fullName>
    </submittedName>
</protein>
<evidence type="ECO:0000313" key="2">
    <source>
        <dbReference type="Proteomes" id="UP001239111"/>
    </source>
</evidence>
<dbReference type="Proteomes" id="UP001239111">
    <property type="component" value="Chromosome 3"/>
</dbReference>
<organism evidence="1 2">
    <name type="scientific">Eretmocerus hayati</name>
    <dbReference type="NCBI Taxonomy" id="131215"/>
    <lineage>
        <taxon>Eukaryota</taxon>
        <taxon>Metazoa</taxon>
        <taxon>Ecdysozoa</taxon>
        <taxon>Arthropoda</taxon>
        <taxon>Hexapoda</taxon>
        <taxon>Insecta</taxon>
        <taxon>Pterygota</taxon>
        <taxon>Neoptera</taxon>
        <taxon>Endopterygota</taxon>
        <taxon>Hymenoptera</taxon>
        <taxon>Apocrita</taxon>
        <taxon>Proctotrupomorpha</taxon>
        <taxon>Chalcidoidea</taxon>
        <taxon>Aphelinidae</taxon>
        <taxon>Aphelininae</taxon>
        <taxon>Eretmocerus</taxon>
    </lineage>
</organism>
<dbReference type="EMBL" id="CM056743">
    <property type="protein sequence ID" value="KAJ8672397.1"/>
    <property type="molecule type" value="Genomic_DNA"/>
</dbReference>
<name>A0ACC2NMT1_9HYME</name>
<gene>
    <name evidence="1" type="ORF">QAD02_003656</name>
</gene>
<evidence type="ECO:0000313" key="1">
    <source>
        <dbReference type="EMBL" id="KAJ8672397.1"/>
    </source>
</evidence>